<evidence type="ECO:0000313" key="3">
    <source>
        <dbReference type="Proteomes" id="UP001066276"/>
    </source>
</evidence>
<dbReference type="AlphaFoldDB" id="A0AAV7Q3Q4"/>
<dbReference type="Proteomes" id="UP001066276">
    <property type="component" value="Chromosome 6"/>
</dbReference>
<name>A0AAV7Q3Q4_PLEWA</name>
<proteinExistence type="predicted"/>
<reference evidence="2" key="1">
    <citation type="journal article" date="2022" name="bioRxiv">
        <title>Sequencing and chromosome-scale assembly of the giantPleurodeles waltlgenome.</title>
        <authorList>
            <person name="Brown T."/>
            <person name="Elewa A."/>
            <person name="Iarovenko S."/>
            <person name="Subramanian E."/>
            <person name="Araus A.J."/>
            <person name="Petzold A."/>
            <person name="Susuki M."/>
            <person name="Suzuki K.-i.T."/>
            <person name="Hayashi T."/>
            <person name="Toyoda A."/>
            <person name="Oliveira C."/>
            <person name="Osipova E."/>
            <person name="Leigh N.D."/>
            <person name="Simon A."/>
            <person name="Yun M.H."/>
        </authorList>
    </citation>
    <scope>NUCLEOTIDE SEQUENCE</scope>
    <source>
        <strain evidence="2">20211129_DDA</strain>
        <tissue evidence="2">Liver</tissue>
    </source>
</reference>
<organism evidence="2 3">
    <name type="scientific">Pleurodeles waltl</name>
    <name type="common">Iberian ribbed newt</name>
    <dbReference type="NCBI Taxonomy" id="8319"/>
    <lineage>
        <taxon>Eukaryota</taxon>
        <taxon>Metazoa</taxon>
        <taxon>Chordata</taxon>
        <taxon>Craniata</taxon>
        <taxon>Vertebrata</taxon>
        <taxon>Euteleostomi</taxon>
        <taxon>Amphibia</taxon>
        <taxon>Batrachia</taxon>
        <taxon>Caudata</taxon>
        <taxon>Salamandroidea</taxon>
        <taxon>Salamandridae</taxon>
        <taxon>Pleurodelinae</taxon>
        <taxon>Pleurodeles</taxon>
    </lineage>
</organism>
<dbReference type="EMBL" id="JANPWB010000010">
    <property type="protein sequence ID" value="KAJ1133819.1"/>
    <property type="molecule type" value="Genomic_DNA"/>
</dbReference>
<keyword evidence="3" id="KW-1185">Reference proteome</keyword>
<sequence>MVSTEGASPGSGEYRGLGAEWGPGLSTGVQTPAVMSTGVQDPAVMSTGVQTPSCDEYRGADPQLSRAVQRVQDPAVMSTEGASPEL</sequence>
<gene>
    <name evidence="2" type="ORF">NDU88_000293</name>
</gene>
<accession>A0AAV7Q3Q4</accession>
<evidence type="ECO:0000313" key="2">
    <source>
        <dbReference type="EMBL" id="KAJ1133819.1"/>
    </source>
</evidence>
<evidence type="ECO:0000256" key="1">
    <source>
        <dbReference type="SAM" id="MobiDB-lite"/>
    </source>
</evidence>
<comment type="caution">
    <text evidence="2">The sequence shown here is derived from an EMBL/GenBank/DDBJ whole genome shotgun (WGS) entry which is preliminary data.</text>
</comment>
<feature type="region of interest" description="Disordered" evidence="1">
    <location>
        <begin position="1"/>
        <end position="32"/>
    </location>
</feature>
<protein>
    <submittedName>
        <fullName evidence="2">Uncharacterized protein</fullName>
    </submittedName>
</protein>